<dbReference type="InterPro" id="IPR036116">
    <property type="entry name" value="FN3_sf"/>
</dbReference>
<evidence type="ECO:0000313" key="5">
    <source>
        <dbReference type="Proteomes" id="UP000034607"/>
    </source>
</evidence>
<dbReference type="Gene3D" id="2.60.40.10">
    <property type="entry name" value="Immunoglobulins"/>
    <property type="match status" value="1"/>
</dbReference>
<comment type="caution">
    <text evidence="4">The sequence shown here is derived from an EMBL/GenBank/DDBJ whole genome shotgun (WGS) entry which is preliminary data.</text>
</comment>
<dbReference type="AlphaFoldDB" id="A0A0G1RIP0"/>
<keyword evidence="1" id="KW-0472">Membrane</keyword>
<dbReference type="InterPro" id="IPR013783">
    <property type="entry name" value="Ig-like_fold"/>
</dbReference>
<organism evidence="4 5">
    <name type="scientific">Candidatus Amesbacteria bacterium GW2011_GWA2_47_11</name>
    <dbReference type="NCBI Taxonomy" id="1618357"/>
    <lineage>
        <taxon>Bacteria</taxon>
        <taxon>Candidatus Amesiibacteriota</taxon>
    </lineage>
</organism>
<feature type="signal peptide" evidence="2">
    <location>
        <begin position="1"/>
        <end position="19"/>
    </location>
</feature>
<evidence type="ECO:0000256" key="1">
    <source>
        <dbReference type="SAM" id="Phobius"/>
    </source>
</evidence>
<dbReference type="PROSITE" id="PS50853">
    <property type="entry name" value="FN3"/>
    <property type="match status" value="1"/>
</dbReference>
<feature type="transmembrane region" description="Helical" evidence="1">
    <location>
        <begin position="261"/>
        <end position="282"/>
    </location>
</feature>
<protein>
    <recommendedName>
        <fullName evidence="3">Fibronectin type-III domain-containing protein</fullName>
    </recommendedName>
</protein>
<proteinExistence type="predicted"/>
<keyword evidence="2" id="KW-0732">Signal</keyword>
<dbReference type="Proteomes" id="UP000034607">
    <property type="component" value="Unassembled WGS sequence"/>
</dbReference>
<sequence>MIILFLLIFLAVIASPASAAVSPPDFPSCLAPTGSLKVSYTSGTHGIPGDLGTYTGSDSVYQVVGSDRLIQCFCPASGTSGIQTNWWKVGDLSGGEIDDFVKLGWIYVPSGALWGLDDVAYLAKNVSFSCGGGGSIPTPSPATPAPTFSPPGAGGAPVCDSAKPAAPVLLSVTRSGATATLVWSKSENATHYSISYGLKPNEYTYGVANTGNVTSFTVQALDPDQTYYFAVTAVNNCMPSDLSTAPVGGAVLGAFAPTGNLITIFTLLGLGLSFLGLSVLTARRFRRGQ</sequence>
<dbReference type="CDD" id="cd00063">
    <property type="entry name" value="FN3"/>
    <property type="match status" value="1"/>
</dbReference>
<dbReference type="SMART" id="SM00060">
    <property type="entry name" value="FN3"/>
    <property type="match status" value="1"/>
</dbReference>
<feature type="domain" description="Fibronectin type-III" evidence="3">
    <location>
        <begin position="163"/>
        <end position="254"/>
    </location>
</feature>
<dbReference type="EMBL" id="LCNM01000001">
    <property type="protein sequence ID" value="KKU57026.1"/>
    <property type="molecule type" value="Genomic_DNA"/>
</dbReference>
<evidence type="ECO:0000259" key="3">
    <source>
        <dbReference type="PROSITE" id="PS50853"/>
    </source>
</evidence>
<keyword evidence="1" id="KW-1133">Transmembrane helix</keyword>
<gene>
    <name evidence="4" type="ORF">UX78_C0001G0079</name>
</gene>
<evidence type="ECO:0000313" key="4">
    <source>
        <dbReference type="EMBL" id="KKU57026.1"/>
    </source>
</evidence>
<name>A0A0G1RIP0_9BACT</name>
<dbReference type="Pfam" id="PF00041">
    <property type="entry name" value="fn3"/>
    <property type="match status" value="1"/>
</dbReference>
<reference evidence="4 5" key="1">
    <citation type="journal article" date="2015" name="Nature">
        <title>rRNA introns, odd ribosomes, and small enigmatic genomes across a large radiation of phyla.</title>
        <authorList>
            <person name="Brown C.T."/>
            <person name="Hug L.A."/>
            <person name="Thomas B.C."/>
            <person name="Sharon I."/>
            <person name="Castelle C.J."/>
            <person name="Singh A."/>
            <person name="Wilkins M.J."/>
            <person name="Williams K.H."/>
            <person name="Banfield J.F."/>
        </authorList>
    </citation>
    <scope>NUCLEOTIDE SEQUENCE [LARGE SCALE GENOMIC DNA]</scope>
</reference>
<accession>A0A0G1RIP0</accession>
<dbReference type="SUPFAM" id="SSF49265">
    <property type="entry name" value="Fibronectin type III"/>
    <property type="match status" value="1"/>
</dbReference>
<feature type="chain" id="PRO_5002539398" description="Fibronectin type-III domain-containing protein" evidence="2">
    <location>
        <begin position="20"/>
        <end position="289"/>
    </location>
</feature>
<evidence type="ECO:0000256" key="2">
    <source>
        <dbReference type="SAM" id="SignalP"/>
    </source>
</evidence>
<keyword evidence="1" id="KW-0812">Transmembrane</keyword>
<dbReference type="InterPro" id="IPR003961">
    <property type="entry name" value="FN3_dom"/>
</dbReference>